<dbReference type="CDD" id="cd09071">
    <property type="entry name" value="FAR_C"/>
    <property type="match status" value="1"/>
</dbReference>
<protein>
    <recommendedName>
        <fullName evidence="2">Fatty acyl-CoA reductase C-terminal domain-containing protein</fullName>
    </recommendedName>
</protein>
<dbReference type="Proteomes" id="UP001432027">
    <property type="component" value="Unassembled WGS sequence"/>
</dbReference>
<dbReference type="GO" id="GO:0005777">
    <property type="term" value="C:peroxisome"/>
    <property type="evidence" value="ECO:0007669"/>
    <property type="project" value="TreeGrafter"/>
</dbReference>
<dbReference type="PANTHER" id="PTHR11011">
    <property type="entry name" value="MALE STERILITY PROTEIN 2-RELATED"/>
    <property type="match status" value="1"/>
</dbReference>
<feature type="domain" description="Fatty acyl-CoA reductase C-terminal" evidence="2">
    <location>
        <begin position="76"/>
        <end position="159"/>
    </location>
</feature>
<evidence type="ECO:0000313" key="4">
    <source>
        <dbReference type="Proteomes" id="UP001432027"/>
    </source>
</evidence>
<evidence type="ECO:0000313" key="3">
    <source>
        <dbReference type="EMBL" id="GMS92426.1"/>
    </source>
</evidence>
<evidence type="ECO:0000256" key="1">
    <source>
        <dbReference type="SAM" id="Phobius"/>
    </source>
</evidence>
<dbReference type="GO" id="GO:0035336">
    <property type="term" value="P:long-chain fatty-acyl-CoA metabolic process"/>
    <property type="evidence" value="ECO:0007669"/>
    <property type="project" value="TreeGrafter"/>
</dbReference>
<dbReference type="InterPro" id="IPR026055">
    <property type="entry name" value="FAR"/>
</dbReference>
<dbReference type="AlphaFoldDB" id="A0AAV5TA30"/>
<accession>A0AAV5TA30</accession>
<sequence>RLHLTAKNDRSTPILHCNTSHLNTLTVGMYRDFCGTFLNKYPLEKIMFGPTSGVRGSPAFENGLHAFKEHVVGPSLDRIGTMVGKKPFWAKTFGKVREIYGVFMPFISKRWIYKSDNMIELINRMQPEDVEKFDFDVRKIDWTDYVSDVLFGMKAFLTKNDIMSDKKLEVARRNVKIYSGIEWVLLLIVGWILSVIITGSLSSYPIAFCIGTFFYFYLNVGMFNYVAIPTIESYRKRLIAATREDALNNNEKA</sequence>
<keyword evidence="1" id="KW-0472">Membrane</keyword>
<proteinExistence type="predicted"/>
<keyword evidence="1" id="KW-1133">Transmembrane helix</keyword>
<organism evidence="3 4">
    <name type="scientific">Pristionchus entomophagus</name>
    <dbReference type="NCBI Taxonomy" id="358040"/>
    <lineage>
        <taxon>Eukaryota</taxon>
        <taxon>Metazoa</taxon>
        <taxon>Ecdysozoa</taxon>
        <taxon>Nematoda</taxon>
        <taxon>Chromadorea</taxon>
        <taxon>Rhabditida</taxon>
        <taxon>Rhabditina</taxon>
        <taxon>Diplogasteromorpha</taxon>
        <taxon>Diplogasteroidea</taxon>
        <taxon>Neodiplogasteridae</taxon>
        <taxon>Pristionchus</taxon>
    </lineage>
</organism>
<evidence type="ECO:0000259" key="2">
    <source>
        <dbReference type="Pfam" id="PF03015"/>
    </source>
</evidence>
<dbReference type="InterPro" id="IPR033640">
    <property type="entry name" value="FAR_C"/>
</dbReference>
<dbReference type="EMBL" id="BTSX01000004">
    <property type="protein sequence ID" value="GMS92426.1"/>
    <property type="molecule type" value="Genomic_DNA"/>
</dbReference>
<dbReference type="Pfam" id="PF03015">
    <property type="entry name" value="Sterile"/>
    <property type="match status" value="1"/>
</dbReference>
<gene>
    <name evidence="3" type="ORF">PENTCL1PPCAC_14601</name>
</gene>
<comment type="caution">
    <text evidence="3">The sequence shown here is derived from an EMBL/GenBank/DDBJ whole genome shotgun (WGS) entry which is preliminary data.</text>
</comment>
<dbReference type="GO" id="GO:0080019">
    <property type="term" value="F:alcohol-forming very long-chain fatty acyl-CoA reductase activity"/>
    <property type="evidence" value="ECO:0007669"/>
    <property type="project" value="InterPro"/>
</dbReference>
<reference evidence="3" key="1">
    <citation type="submission" date="2023-10" db="EMBL/GenBank/DDBJ databases">
        <title>Genome assembly of Pristionchus species.</title>
        <authorList>
            <person name="Yoshida K."/>
            <person name="Sommer R.J."/>
        </authorList>
    </citation>
    <scope>NUCLEOTIDE SEQUENCE</scope>
    <source>
        <strain evidence="3">RS0144</strain>
    </source>
</reference>
<keyword evidence="1" id="KW-0812">Transmembrane</keyword>
<keyword evidence="4" id="KW-1185">Reference proteome</keyword>
<feature type="transmembrane region" description="Helical" evidence="1">
    <location>
        <begin position="204"/>
        <end position="228"/>
    </location>
</feature>
<feature type="non-terminal residue" evidence="3">
    <location>
        <position position="1"/>
    </location>
</feature>
<name>A0AAV5TA30_9BILA</name>
<feature type="transmembrane region" description="Helical" evidence="1">
    <location>
        <begin position="177"/>
        <end position="198"/>
    </location>
</feature>
<dbReference type="PANTHER" id="PTHR11011:SF45">
    <property type="entry name" value="FATTY ACYL-COA REDUCTASE CG8306-RELATED"/>
    <property type="match status" value="1"/>
</dbReference>